<dbReference type="PANTHER" id="PTHR30250">
    <property type="entry name" value="PST FAMILY PREDICTED COLANIC ACID TRANSPORTER"/>
    <property type="match status" value="1"/>
</dbReference>
<accession>A0A518IQ61</accession>
<feature type="transmembrane region" description="Helical" evidence="6">
    <location>
        <begin position="7"/>
        <end position="25"/>
    </location>
</feature>
<keyword evidence="4 6" id="KW-1133">Transmembrane helix</keyword>
<feature type="transmembrane region" description="Helical" evidence="6">
    <location>
        <begin position="240"/>
        <end position="257"/>
    </location>
</feature>
<dbReference type="InterPro" id="IPR002797">
    <property type="entry name" value="Polysacc_synth"/>
</dbReference>
<feature type="transmembrane region" description="Helical" evidence="6">
    <location>
        <begin position="114"/>
        <end position="134"/>
    </location>
</feature>
<evidence type="ECO:0000256" key="3">
    <source>
        <dbReference type="ARBA" id="ARBA00022692"/>
    </source>
</evidence>
<reference evidence="7 8" key="1">
    <citation type="submission" date="2019-02" db="EMBL/GenBank/DDBJ databases">
        <title>Deep-cultivation of Planctomycetes and their phenomic and genomic characterization uncovers novel biology.</title>
        <authorList>
            <person name="Wiegand S."/>
            <person name="Jogler M."/>
            <person name="Boedeker C."/>
            <person name="Pinto D."/>
            <person name="Vollmers J."/>
            <person name="Rivas-Marin E."/>
            <person name="Kohn T."/>
            <person name="Peeters S.H."/>
            <person name="Heuer A."/>
            <person name="Rast P."/>
            <person name="Oberbeckmann S."/>
            <person name="Bunk B."/>
            <person name="Jeske O."/>
            <person name="Meyerdierks A."/>
            <person name="Storesund J.E."/>
            <person name="Kallscheuer N."/>
            <person name="Luecker S."/>
            <person name="Lage O.M."/>
            <person name="Pohl T."/>
            <person name="Merkel B.J."/>
            <person name="Hornburger P."/>
            <person name="Mueller R.-W."/>
            <person name="Bruemmer F."/>
            <person name="Labrenz M."/>
            <person name="Spormann A.M."/>
            <person name="Op den Camp H."/>
            <person name="Overmann J."/>
            <person name="Amann R."/>
            <person name="Jetten M.S.M."/>
            <person name="Mascher T."/>
            <person name="Medema M.H."/>
            <person name="Devos D.P."/>
            <person name="Kaster A.-K."/>
            <person name="Ovreas L."/>
            <person name="Rohde M."/>
            <person name="Galperin M.Y."/>
            <person name="Jogler C."/>
        </authorList>
    </citation>
    <scope>NUCLEOTIDE SEQUENCE [LARGE SCALE GENOMIC DNA]</scope>
    <source>
        <strain evidence="7 8">Mal33</strain>
    </source>
</reference>
<evidence type="ECO:0000256" key="4">
    <source>
        <dbReference type="ARBA" id="ARBA00022989"/>
    </source>
</evidence>
<evidence type="ECO:0000256" key="2">
    <source>
        <dbReference type="ARBA" id="ARBA00022475"/>
    </source>
</evidence>
<dbReference type="Proteomes" id="UP000316770">
    <property type="component" value="Chromosome"/>
</dbReference>
<evidence type="ECO:0000313" key="7">
    <source>
        <dbReference type="EMBL" id="QDV55217.1"/>
    </source>
</evidence>
<dbReference type="InterPro" id="IPR050833">
    <property type="entry name" value="Poly_Biosynth_Transport"/>
</dbReference>
<feature type="transmembrane region" description="Helical" evidence="6">
    <location>
        <begin position="337"/>
        <end position="360"/>
    </location>
</feature>
<evidence type="ECO:0000313" key="8">
    <source>
        <dbReference type="Proteomes" id="UP000316770"/>
    </source>
</evidence>
<feature type="transmembrane region" description="Helical" evidence="6">
    <location>
        <begin position="175"/>
        <end position="196"/>
    </location>
</feature>
<keyword evidence="5 6" id="KW-0472">Membrane</keyword>
<feature type="transmembrane region" description="Helical" evidence="6">
    <location>
        <begin position="367"/>
        <end position="384"/>
    </location>
</feature>
<sequence length="437" mass="46691">MIVGNRLLAIVTSFVSIPLLSRYLGEELFGLWMMVTGLVGFLVFADLGVGIGFQNQLIRCFATDDRKQPGVWVANSLVIMLSMLGVIVASSLLILPAMPLTRMLANASPETAAWIVPSMIAMALSFAIGLPAALIEYIGNAYQRGYWTHGLAAVGRLLGFVGVCVGGYMEATLPVLIFLFVGVPNVVNFVGLCVLWGRVPWLQPKFQSVSVVHIRQLLHVGSGMLGVRIAHAFAMQGPAIVVAQLHGFVAAGIFAVIQKLLTIPALLTSPLLIATQGAIGEAAHKQDWGWVRCHLSRITKIATLAYFSATVVVVAIGGGGVVWLLDVDAPPPDRGLLALLCIYAGLSTIRSGFGTLLTVTDRVFVQVAYRVAALVSAYAAILWFQPSVFYIMLAFVCLGELPQVVCTMCEASYVMRKGRRFNALADADAGDLAVADA</sequence>
<gene>
    <name evidence="7" type="ORF">Mal33_11870</name>
</gene>
<organism evidence="7 8">
    <name type="scientific">Rosistilla oblonga</name>
    <dbReference type="NCBI Taxonomy" id="2527990"/>
    <lineage>
        <taxon>Bacteria</taxon>
        <taxon>Pseudomonadati</taxon>
        <taxon>Planctomycetota</taxon>
        <taxon>Planctomycetia</taxon>
        <taxon>Pirellulales</taxon>
        <taxon>Pirellulaceae</taxon>
        <taxon>Rosistilla</taxon>
    </lineage>
</organism>
<evidence type="ECO:0000256" key="6">
    <source>
        <dbReference type="SAM" id="Phobius"/>
    </source>
</evidence>
<feature type="transmembrane region" description="Helical" evidence="6">
    <location>
        <begin position="390"/>
        <end position="414"/>
    </location>
</feature>
<dbReference type="PANTHER" id="PTHR30250:SF26">
    <property type="entry name" value="PSMA PROTEIN"/>
    <property type="match status" value="1"/>
</dbReference>
<feature type="transmembrane region" description="Helical" evidence="6">
    <location>
        <begin position="146"/>
        <end position="169"/>
    </location>
</feature>
<dbReference type="EMBL" id="CP036318">
    <property type="protein sequence ID" value="QDV55217.1"/>
    <property type="molecule type" value="Genomic_DNA"/>
</dbReference>
<keyword evidence="3 6" id="KW-0812">Transmembrane</keyword>
<feature type="transmembrane region" description="Helical" evidence="6">
    <location>
        <begin position="72"/>
        <end position="94"/>
    </location>
</feature>
<proteinExistence type="predicted"/>
<name>A0A518IQ61_9BACT</name>
<evidence type="ECO:0000256" key="5">
    <source>
        <dbReference type="ARBA" id="ARBA00023136"/>
    </source>
</evidence>
<keyword evidence="2" id="KW-1003">Cell membrane</keyword>
<dbReference type="AlphaFoldDB" id="A0A518IQ61"/>
<dbReference type="Pfam" id="PF01943">
    <property type="entry name" value="Polysacc_synt"/>
    <property type="match status" value="1"/>
</dbReference>
<evidence type="ECO:0000256" key="1">
    <source>
        <dbReference type="ARBA" id="ARBA00004651"/>
    </source>
</evidence>
<feature type="transmembrane region" description="Helical" evidence="6">
    <location>
        <begin position="304"/>
        <end position="325"/>
    </location>
</feature>
<feature type="transmembrane region" description="Helical" evidence="6">
    <location>
        <begin position="31"/>
        <end position="51"/>
    </location>
</feature>
<keyword evidence="8" id="KW-1185">Reference proteome</keyword>
<dbReference type="GO" id="GO:0005886">
    <property type="term" value="C:plasma membrane"/>
    <property type="evidence" value="ECO:0007669"/>
    <property type="project" value="UniProtKB-SubCell"/>
</dbReference>
<protein>
    <submittedName>
        <fullName evidence="7">Polysaccharide biosynthesis protein</fullName>
    </submittedName>
</protein>
<comment type="subcellular location">
    <subcellularLocation>
        <location evidence="1">Cell membrane</location>
        <topology evidence="1">Multi-pass membrane protein</topology>
    </subcellularLocation>
</comment>